<dbReference type="PANTHER" id="PTHR43353">
    <property type="entry name" value="SUCCINATE-SEMIALDEHYDE DEHYDROGENASE, MITOCHONDRIAL"/>
    <property type="match status" value="1"/>
</dbReference>
<dbReference type="STRING" id="645133.E3QNI3"/>
<dbReference type="eggNOG" id="KOG2451">
    <property type="taxonomic scope" value="Eukaryota"/>
</dbReference>
<dbReference type="GO" id="GO:0009450">
    <property type="term" value="P:gamma-aminobutyric acid catabolic process"/>
    <property type="evidence" value="ECO:0007669"/>
    <property type="project" value="TreeGrafter"/>
</dbReference>
<dbReference type="AlphaFoldDB" id="E3QNI3"/>
<accession>E3QNI3</accession>
<reference evidence="4" key="1">
    <citation type="journal article" date="2012" name="Nat. Genet.">
        <title>Lifestyle transitions in plant pathogenic Colletotrichum fungi deciphered by genome and transcriptome analyses.</title>
        <authorList>
            <person name="O'Connell R.J."/>
            <person name="Thon M.R."/>
            <person name="Hacquard S."/>
            <person name="Amyotte S.G."/>
            <person name="Kleemann J."/>
            <person name="Torres M.F."/>
            <person name="Damm U."/>
            <person name="Buiate E.A."/>
            <person name="Epstein L."/>
            <person name="Alkan N."/>
            <person name="Altmueller J."/>
            <person name="Alvarado-Balderrama L."/>
            <person name="Bauser C.A."/>
            <person name="Becker C."/>
            <person name="Birren B.W."/>
            <person name="Chen Z."/>
            <person name="Choi J."/>
            <person name="Crouch J.A."/>
            <person name="Duvick J.P."/>
            <person name="Farman M.A."/>
            <person name="Gan P."/>
            <person name="Heiman D."/>
            <person name="Henrissat B."/>
            <person name="Howard R.J."/>
            <person name="Kabbage M."/>
            <person name="Koch C."/>
            <person name="Kracher B."/>
            <person name="Kubo Y."/>
            <person name="Law A.D."/>
            <person name="Lebrun M.-H."/>
            <person name="Lee Y.-H."/>
            <person name="Miyara I."/>
            <person name="Moore N."/>
            <person name="Neumann U."/>
            <person name="Nordstroem K."/>
            <person name="Panaccione D.G."/>
            <person name="Panstruga R."/>
            <person name="Place M."/>
            <person name="Proctor R.H."/>
            <person name="Prusky D."/>
            <person name="Rech G."/>
            <person name="Reinhardt R."/>
            <person name="Rollins J.A."/>
            <person name="Rounsley S."/>
            <person name="Schardl C.L."/>
            <person name="Schwartz D.C."/>
            <person name="Shenoy N."/>
            <person name="Shirasu K."/>
            <person name="Sikhakolli U.R."/>
            <person name="Stueber K."/>
            <person name="Sukno S.A."/>
            <person name="Sweigard J.A."/>
            <person name="Takano Y."/>
            <person name="Takahara H."/>
            <person name="Trail F."/>
            <person name="van der Does H.C."/>
            <person name="Voll L.M."/>
            <person name="Will I."/>
            <person name="Young S."/>
            <person name="Zeng Q."/>
            <person name="Zhang J."/>
            <person name="Zhou S."/>
            <person name="Dickman M.B."/>
            <person name="Schulze-Lefert P."/>
            <person name="Ver Loren van Themaat E."/>
            <person name="Ma L.-J."/>
            <person name="Vaillancourt L.J."/>
        </authorList>
    </citation>
    <scope>NUCLEOTIDE SEQUENCE [LARGE SCALE GENOMIC DNA]</scope>
    <source>
        <strain evidence="4">M1.001 / M2 / FGSC 10212</strain>
    </source>
</reference>
<dbReference type="InterPro" id="IPR016161">
    <property type="entry name" value="Ald_DH/histidinol_DH"/>
</dbReference>
<dbReference type="Pfam" id="PF00171">
    <property type="entry name" value="Aldedh"/>
    <property type="match status" value="2"/>
</dbReference>
<dbReference type="RefSeq" id="XP_008096490.1">
    <property type="nucleotide sequence ID" value="XM_008098299.1"/>
</dbReference>
<gene>
    <name evidence="3" type="ORF">GLRG_07740</name>
</gene>
<dbReference type="EMBL" id="GG697362">
    <property type="protein sequence ID" value="EFQ32470.1"/>
    <property type="molecule type" value="Genomic_DNA"/>
</dbReference>
<organism evidence="4">
    <name type="scientific">Colletotrichum graminicola (strain M1.001 / M2 / FGSC 10212)</name>
    <name type="common">Maize anthracnose fungus</name>
    <name type="synonym">Glomerella graminicola</name>
    <dbReference type="NCBI Taxonomy" id="645133"/>
    <lineage>
        <taxon>Eukaryota</taxon>
        <taxon>Fungi</taxon>
        <taxon>Dikarya</taxon>
        <taxon>Ascomycota</taxon>
        <taxon>Pezizomycotina</taxon>
        <taxon>Sordariomycetes</taxon>
        <taxon>Hypocreomycetidae</taxon>
        <taxon>Glomerellales</taxon>
        <taxon>Glomerellaceae</taxon>
        <taxon>Colletotrichum</taxon>
        <taxon>Colletotrichum graminicola species complex</taxon>
    </lineage>
</organism>
<dbReference type="InterPro" id="IPR016162">
    <property type="entry name" value="Ald_DH_N"/>
</dbReference>
<dbReference type="GO" id="GO:0004777">
    <property type="term" value="F:succinate-semialdehyde dehydrogenase (NAD+) activity"/>
    <property type="evidence" value="ECO:0007669"/>
    <property type="project" value="TreeGrafter"/>
</dbReference>
<sequence>MPERLENGKASVEMKGEVVRALSIHLIVCRRGGALVQRHYPVIVRNTTALAFKEPVSVCGITTPCKFSVALVMRKIEPVFATGCSVIIKASKRNTPFNTPALATFALAADVPQFLVHEKFQYELIKKIAQRVEGYRLVQDIDEGTTHGPLVNAAAFQKLDAHVKGAPAKGAVLHTAEKFPGVTIEMGVAHDEIFGPLAAIVPFGTETKAVELVNAMECGLAGNCSSWNISRDVRVA</sequence>
<keyword evidence="1" id="KW-0560">Oxidoreductase</keyword>
<dbReference type="Gene3D" id="3.40.309.10">
    <property type="entry name" value="Aldehyde Dehydrogenase, Chain A, domain 2"/>
    <property type="match status" value="1"/>
</dbReference>
<feature type="domain" description="Aldehyde dehydrogenase" evidence="2">
    <location>
        <begin position="4"/>
        <end position="113"/>
    </location>
</feature>
<evidence type="ECO:0000259" key="2">
    <source>
        <dbReference type="Pfam" id="PF00171"/>
    </source>
</evidence>
<proteinExistence type="predicted"/>
<name>E3QNI3_COLGM</name>
<dbReference type="InterPro" id="IPR015590">
    <property type="entry name" value="Aldehyde_DH_dom"/>
</dbReference>
<dbReference type="InterPro" id="IPR016163">
    <property type="entry name" value="Ald_DH_C"/>
</dbReference>
<evidence type="ECO:0000313" key="3">
    <source>
        <dbReference type="EMBL" id="EFQ32470.1"/>
    </source>
</evidence>
<protein>
    <submittedName>
        <fullName evidence="3">Succinate-semialdehyde dehydrogenase</fullName>
    </submittedName>
</protein>
<dbReference type="Proteomes" id="UP000008782">
    <property type="component" value="Unassembled WGS sequence"/>
</dbReference>
<feature type="domain" description="Aldehyde dehydrogenase" evidence="2">
    <location>
        <begin position="114"/>
        <end position="235"/>
    </location>
</feature>
<evidence type="ECO:0000313" key="4">
    <source>
        <dbReference type="Proteomes" id="UP000008782"/>
    </source>
</evidence>
<dbReference type="HOGENOM" id="CLU_005391_5_1_1"/>
<dbReference type="SUPFAM" id="SSF53720">
    <property type="entry name" value="ALDH-like"/>
    <property type="match status" value="1"/>
</dbReference>
<evidence type="ECO:0000256" key="1">
    <source>
        <dbReference type="ARBA" id="ARBA00023002"/>
    </source>
</evidence>
<dbReference type="GeneID" id="24413105"/>
<dbReference type="InterPro" id="IPR050740">
    <property type="entry name" value="Aldehyde_DH_Superfamily"/>
</dbReference>
<dbReference type="Gene3D" id="3.40.605.10">
    <property type="entry name" value="Aldehyde Dehydrogenase, Chain A, domain 1"/>
    <property type="match status" value="1"/>
</dbReference>
<dbReference type="PANTHER" id="PTHR43353:SF5">
    <property type="entry name" value="SUCCINATE-SEMIALDEHYDE DEHYDROGENASE, MITOCHONDRIAL"/>
    <property type="match status" value="1"/>
</dbReference>
<dbReference type="VEuPathDB" id="FungiDB:GLRG_07740"/>
<keyword evidence="4" id="KW-1185">Reference proteome</keyword>